<proteinExistence type="predicted"/>
<dbReference type="KEGG" id="acom:CEW83_05285"/>
<organism evidence="1 2">
    <name type="scientific">Parazoarcus communis</name>
    <dbReference type="NCBI Taxonomy" id="41977"/>
    <lineage>
        <taxon>Bacteria</taxon>
        <taxon>Pseudomonadati</taxon>
        <taxon>Pseudomonadota</taxon>
        <taxon>Betaproteobacteria</taxon>
        <taxon>Rhodocyclales</taxon>
        <taxon>Zoogloeaceae</taxon>
        <taxon>Parazoarcus</taxon>
    </lineage>
</organism>
<gene>
    <name evidence="1" type="ORF">CEW83_05285</name>
</gene>
<name>A0A2U8GQC7_9RHOO</name>
<keyword evidence="2" id="KW-1185">Reference proteome</keyword>
<reference evidence="1 2" key="1">
    <citation type="submission" date="2017-06" db="EMBL/GenBank/DDBJ databases">
        <title>Azoarcus.</title>
        <authorList>
            <person name="Woo J.-H."/>
            <person name="Kim H.-S."/>
        </authorList>
    </citation>
    <scope>NUCLEOTIDE SEQUENCE [LARGE SCALE GENOMIC DNA]</scope>
    <source>
        <strain evidence="1 2">TSPY31</strain>
    </source>
</reference>
<dbReference type="AlphaFoldDB" id="A0A2U8GQC7"/>
<dbReference type="CDD" id="cd07178">
    <property type="entry name" value="terB_like_YebE"/>
    <property type="match status" value="1"/>
</dbReference>
<protein>
    <submittedName>
        <fullName evidence="1">Protein YebE</fullName>
    </submittedName>
</protein>
<sequence>MSFGNIIGQLLQQGMANQSRGRLDHALGSQGLGGMGGLEEMLGGLLGGQGGAQQNPQSNAMGGGGLGGLLDMAAGALGGGRSAGGTQGGGLGDLAGMLLGGGRSGASGGAGGLGDLAGMLLGGGRRNTRGGASGGGMAILGTLAMAAFKHWQQSQSAGAAAAMPAMAPQQFAELTSPQAETLVLRAMISAAKADGQIDDEEIQRIVGKIDDDGVSAEEKQFITDELRAPLNLQALVADVPDALVGTQVYAASLLAINLDTEAERNYLRTLAQMLQLDASAVERLHSLTGAPQL</sequence>
<dbReference type="Gene3D" id="1.10.3680.10">
    <property type="entry name" value="TerB-like"/>
    <property type="match status" value="1"/>
</dbReference>
<dbReference type="Pfam" id="PF04391">
    <property type="entry name" value="DUF533"/>
    <property type="match status" value="1"/>
</dbReference>
<dbReference type="EMBL" id="CP022187">
    <property type="protein sequence ID" value="AWI74695.1"/>
    <property type="molecule type" value="Genomic_DNA"/>
</dbReference>
<evidence type="ECO:0000313" key="1">
    <source>
        <dbReference type="EMBL" id="AWI74695.1"/>
    </source>
</evidence>
<dbReference type="Proteomes" id="UP000244930">
    <property type="component" value="Chromosome"/>
</dbReference>
<dbReference type="InterPro" id="IPR007486">
    <property type="entry name" value="YebE"/>
</dbReference>
<accession>A0A2U8GQC7</accession>
<dbReference type="SUPFAM" id="SSF158682">
    <property type="entry name" value="TerB-like"/>
    <property type="match status" value="1"/>
</dbReference>
<dbReference type="InterPro" id="IPR029024">
    <property type="entry name" value="TerB-like"/>
</dbReference>
<evidence type="ECO:0000313" key="2">
    <source>
        <dbReference type="Proteomes" id="UP000244930"/>
    </source>
</evidence>
<dbReference type="RefSeq" id="WP_108948402.1">
    <property type="nucleotide sequence ID" value="NZ_CP022187.1"/>
</dbReference>